<dbReference type="InterPro" id="IPR044946">
    <property type="entry name" value="Restrct_endonuc_typeI_TRD_sf"/>
</dbReference>
<name>A0A1F5EIB3_9BACT</name>
<dbReference type="PANTHER" id="PTHR30408">
    <property type="entry name" value="TYPE-1 RESTRICTION ENZYME ECOKI SPECIFICITY PROTEIN"/>
    <property type="match status" value="1"/>
</dbReference>
<dbReference type="InterPro" id="IPR052021">
    <property type="entry name" value="Type-I_RS_S_subunit"/>
</dbReference>
<evidence type="ECO:0000313" key="5">
    <source>
        <dbReference type="EMBL" id="OGD67115.1"/>
    </source>
</evidence>
<comment type="caution">
    <text evidence="5">The sequence shown here is derived from an EMBL/GenBank/DDBJ whole genome shotgun (WGS) entry which is preliminary data.</text>
</comment>
<comment type="similarity">
    <text evidence="1">Belongs to the type-I restriction system S methylase family.</text>
</comment>
<feature type="domain" description="Type I restriction modification DNA specificity" evidence="4">
    <location>
        <begin position="78"/>
        <end position="234"/>
    </location>
</feature>
<reference evidence="5 6" key="1">
    <citation type="journal article" date="2016" name="Nat. Commun.">
        <title>Thousands of microbial genomes shed light on interconnected biogeochemical processes in an aquifer system.</title>
        <authorList>
            <person name="Anantharaman K."/>
            <person name="Brown C.T."/>
            <person name="Hug L.A."/>
            <person name="Sharon I."/>
            <person name="Castelle C.J."/>
            <person name="Probst A.J."/>
            <person name="Thomas B.C."/>
            <person name="Singh A."/>
            <person name="Wilkins M.J."/>
            <person name="Karaoz U."/>
            <person name="Brodie E.L."/>
            <person name="Williams K.H."/>
            <person name="Hubbard S.S."/>
            <person name="Banfield J.F."/>
        </authorList>
    </citation>
    <scope>NUCLEOTIDE SEQUENCE [LARGE SCALE GENOMIC DNA]</scope>
</reference>
<dbReference type="InterPro" id="IPR000055">
    <property type="entry name" value="Restrct_endonuc_typeI_TRD"/>
</dbReference>
<dbReference type="SUPFAM" id="SSF116734">
    <property type="entry name" value="DNA methylase specificity domain"/>
    <property type="match status" value="1"/>
</dbReference>
<dbReference type="Gene3D" id="3.90.220.20">
    <property type="entry name" value="DNA methylase specificity domains"/>
    <property type="match status" value="1"/>
</dbReference>
<dbReference type="Proteomes" id="UP000176451">
    <property type="component" value="Unassembled WGS sequence"/>
</dbReference>
<evidence type="ECO:0000256" key="3">
    <source>
        <dbReference type="ARBA" id="ARBA00023125"/>
    </source>
</evidence>
<dbReference type="GO" id="GO:0003677">
    <property type="term" value="F:DNA binding"/>
    <property type="evidence" value="ECO:0007669"/>
    <property type="project" value="UniProtKB-KW"/>
</dbReference>
<evidence type="ECO:0000259" key="4">
    <source>
        <dbReference type="Pfam" id="PF01420"/>
    </source>
</evidence>
<evidence type="ECO:0000313" key="6">
    <source>
        <dbReference type="Proteomes" id="UP000176451"/>
    </source>
</evidence>
<keyword evidence="3" id="KW-0238">DNA-binding</keyword>
<protein>
    <recommendedName>
        <fullName evidence="4">Type I restriction modification DNA specificity domain-containing protein</fullName>
    </recommendedName>
</protein>
<keyword evidence="2" id="KW-0680">Restriction system</keyword>
<dbReference type="AlphaFoldDB" id="A0A1F5EIB3"/>
<organism evidence="5 6">
    <name type="scientific">Candidatus Berkelbacteria bacterium RIFCSPHIGHO2_12_FULL_36_9</name>
    <dbReference type="NCBI Taxonomy" id="1797469"/>
    <lineage>
        <taxon>Bacteria</taxon>
        <taxon>Candidatus Berkelbacteria</taxon>
    </lineage>
</organism>
<gene>
    <name evidence="5" type="ORF">A3F08_00875</name>
</gene>
<dbReference type="EMBL" id="MEZV01000019">
    <property type="protein sequence ID" value="OGD67115.1"/>
    <property type="molecule type" value="Genomic_DNA"/>
</dbReference>
<sequence>MSQSVQKSFTYLADSKIFYQEAESLLLKKLGLDDFKSEHKLFSIVNLSNCEKANRIDAEYFQPKFEELISKIRKQNHSKLGDLVSMQKGFEPGSEAYQENGKAFIRVSNLSKDGIDSSDQKYIIEDLYQSLKSNYQPQVGEILLTKDATPGNAYVVKESIDGIISSGILRLKLKDKIESEYLALCLNSLVGKMQAKRDAGGSIISHWKPEQIRNILIPVLSKPIQQKIAELVQKSHSARQKSKELLESAKKKVEEIIEKGAK</sequence>
<dbReference type="STRING" id="1797469.A3F08_00875"/>
<dbReference type="Pfam" id="PF01420">
    <property type="entry name" value="Methylase_S"/>
    <property type="match status" value="1"/>
</dbReference>
<dbReference type="PANTHER" id="PTHR30408:SF12">
    <property type="entry name" value="TYPE I RESTRICTION ENZYME MJAVIII SPECIFICITY SUBUNIT"/>
    <property type="match status" value="1"/>
</dbReference>
<dbReference type="GO" id="GO:0009307">
    <property type="term" value="P:DNA restriction-modification system"/>
    <property type="evidence" value="ECO:0007669"/>
    <property type="project" value="UniProtKB-KW"/>
</dbReference>
<proteinExistence type="inferred from homology"/>
<accession>A0A1F5EIB3</accession>
<evidence type="ECO:0000256" key="2">
    <source>
        <dbReference type="ARBA" id="ARBA00022747"/>
    </source>
</evidence>
<evidence type="ECO:0000256" key="1">
    <source>
        <dbReference type="ARBA" id="ARBA00010923"/>
    </source>
</evidence>